<dbReference type="RefSeq" id="XP_062629580.1">
    <property type="nucleotide sequence ID" value="XM_062773596.1"/>
</dbReference>
<dbReference type="GO" id="GO:0035673">
    <property type="term" value="F:oligopeptide transmembrane transporter activity"/>
    <property type="evidence" value="ECO:0007669"/>
    <property type="project" value="InterPro"/>
</dbReference>
<evidence type="ECO:0000256" key="5">
    <source>
        <dbReference type="ARBA" id="ARBA00022856"/>
    </source>
</evidence>
<dbReference type="GO" id="GO:0016020">
    <property type="term" value="C:membrane"/>
    <property type="evidence" value="ECO:0007669"/>
    <property type="project" value="UniProtKB-SubCell"/>
</dbReference>
<keyword evidence="3" id="KW-0813">Transport</keyword>
<evidence type="ECO:0000313" key="10">
    <source>
        <dbReference type="EMBL" id="WOO83554.1"/>
    </source>
</evidence>
<feature type="transmembrane region" description="Helical" evidence="9">
    <location>
        <begin position="582"/>
        <end position="609"/>
    </location>
</feature>
<comment type="similarity">
    <text evidence="2">Belongs to the oligopeptide OPT transporter family.</text>
</comment>
<dbReference type="PANTHER" id="PTHR22601">
    <property type="entry name" value="ISP4 LIKE PROTEIN"/>
    <property type="match status" value="1"/>
</dbReference>
<keyword evidence="11" id="KW-1185">Reference proteome</keyword>
<evidence type="ECO:0000256" key="7">
    <source>
        <dbReference type="ARBA" id="ARBA00022989"/>
    </source>
</evidence>
<organism evidence="10 11">
    <name type="scientific">Vanrija pseudolonga</name>
    <dbReference type="NCBI Taxonomy" id="143232"/>
    <lineage>
        <taxon>Eukaryota</taxon>
        <taxon>Fungi</taxon>
        <taxon>Dikarya</taxon>
        <taxon>Basidiomycota</taxon>
        <taxon>Agaricomycotina</taxon>
        <taxon>Tremellomycetes</taxon>
        <taxon>Trichosporonales</taxon>
        <taxon>Trichosporonaceae</taxon>
        <taxon>Vanrija</taxon>
    </lineage>
</organism>
<dbReference type="InterPro" id="IPR004648">
    <property type="entry name" value="Oligpept_transpt"/>
</dbReference>
<accession>A0AAF0YEQ8</accession>
<dbReference type="NCBIfam" id="TIGR00728">
    <property type="entry name" value="OPT_sfam"/>
    <property type="match status" value="1"/>
</dbReference>
<evidence type="ECO:0000256" key="8">
    <source>
        <dbReference type="ARBA" id="ARBA00023136"/>
    </source>
</evidence>
<evidence type="ECO:0000256" key="3">
    <source>
        <dbReference type="ARBA" id="ARBA00022448"/>
    </source>
</evidence>
<keyword evidence="8 9" id="KW-0472">Membrane</keyword>
<evidence type="ECO:0000256" key="1">
    <source>
        <dbReference type="ARBA" id="ARBA00004141"/>
    </source>
</evidence>
<feature type="transmembrane region" description="Helical" evidence="9">
    <location>
        <begin position="271"/>
        <end position="289"/>
    </location>
</feature>
<evidence type="ECO:0000256" key="6">
    <source>
        <dbReference type="ARBA" id="ARBA00022927"/>
    </source>
</evidence>
<feature type="transmembrane region" description="Helical" evidence="9">
    <location>
        <begin position="481"/>
        <end position="504"/>
    </location>
</feature>
<sequence>MAANYNEKGIEPVVDHGNQEFYDGKEKRDIYDVDVGAPQDHHVVDEVIQSNEIEATGHELEDLEGKMALLTPERTRRIIHSLYKAHEYDQNFPRPILDRMQEYLNDPSADHVEDDKEPNKLLAEMKLEAILATENSPYLEVRANVDPTDDVNMPSLTFRVLVMGTIFSGIGSFIDGLFLQRQPTVSISANVAQLAAYPVGKFMHLILPTRKFRLFGQEMSLNPGRFSRKEHMLITIMCNVSFVSSYTGYIIPTQALPFFFDMGFARKFGYQILAALGTNFVGYGLAGLCRRFLVYPAVAIWPSSLSQIALNRAFHSETNEPVPAFGRIWRSSQQKSFLLIFLFSFIYFFFPGFIFQALSYFSWMTWIAPNNAPLTYVTGTMNGLGVNPWPTFDWNMLNPNGNLTLTVPTFTFVNQFIGMIFYTVMTLIIYYKNAWNTAYLPINTNKTYDNRGKRYNVTKILNDDSNFDNEKYQQYSEPWMGAAYIVAFIFYFVMYGATVAYVAIYHRNDLKVGFRSAVKSFKKTFHKGIEEEDEDDISEDVHYRLMKQYPEVPEWQYLIIMLVAMGIGMAGLGAYPTHVSPAVVLFGVIMPLVVMIPCGLVQAITGIAVPLNVIAEFIGGAIVPGNANSLIYFKTYGYIAAYQALLFCNDLKLAHYLHLPPRHTFYMQIWATLIYCFVQSAIQNFIMGFRDVCTADAVFGMSCPGSNTFFTSAVFWGTLGPHKLFGPGKRYNMMLLGFPAGFLLVFLVWGLRKLFPKNEMLRQCHPVMIAAGPAYWGAPYNMSYLIPNIYITWFSFGFIRKRYTAFWAKYNYIVAAAMPAGIAVSALVIFFALAIPKDGTLAIDWWGNNVISQGCEATGCARLKVAPGEIFGNPKGSFT</sequence>
<dbReference type="Proteomes" id="UP000827549">
    <property type="component" value="Chromosome 5"/>
</dbReference>
<dbReference type="Pfam" id="PF03169">
    <property type="entry name" value="OPT"/>
    <property type="match status" value="1"/>
</dbReference>
<feature type="transmembrane region" description="Helical" evidence="9">
    <location>
        <begin position="669"/>
        <end position="686"/>
    </location>
</feature>
<evidence type="ECO:0000256" key="9">
    <source>
        <dbReference type="SAM" id="Phobius"/>
    </source>
</evidence>
<feature type="transmembrane region" description="Helical" evidence="9">
    <location>
        <begin position="337"/>
        <end position="361"/>
    </location>
</feature>
<feature type="transmembrane region" description="Helical" evidence="9">
    <location>
        <begin position="811"/>
        <end position="835"/>
    </location>
</feature>
<dbReference type="AlphaFoldDB" id="A0AAF0YEQ8"/>
<dbReference type="GO" id="GO:0015031">
    <property type="term" value="P:protein transport"/>
    <property type="evidence" value="ECO:0007669"/>
    <property type="project" value="UniProtKB-KW"/>
</dbReference>
<reference evidence="10" key="1">
    <citation type="submission" date="2023-10" db="EMBL/GenBank/DDBJ databases">
        <authorList>
            <person name="Noh H."/>
        </authorList>
    </citation>
    <scope>NUCLEOTIDE SEQUENCE</scope>
    <source>
        <strain evidence="10">DUCC4014</strain>
    </source>
</reference>
<dbReference type="EMBL" id="CP086718">
    <property type="protein sequence ID" value="WOO83554.1"/>
    <property type="molecule type" value="Genomic_DNA"/>
</dbReference>
<protein>
    <submittedName>
        <fullName evidence="10">Sexual differentiation process protein isp4</fullName>
    </submittedName>
</protein>
<proteinExistence type="inferred from homology"/>
<evidence type="ECO:0000313" key="11">
    <source>
        <dbReference type="Proteomes" id="UP000827549"/>
    </source>
</evidence>
<keyword evidence="4 9" id="KW-0812">Transmembrane</keyword>
<keyword evidence="7 9" id="KW-1133">Transmembrane helix</keyword>
<comment type="subcellular location">
    <subcellularLocation>
        <location evidence="1">Membrane</location>
        <topology evidence="1">Multi-pass membrane protein</topology>
    </subcellularLocation>
</comment>
<dbReference type="InterPro" id="IPR004813">
    <property type="entry name" value="OPT"/>
</dbReference>
<dbReference type="NCBIfam" id="TIGR00727">
    <property type="entry name" value="ISP4_OPT"/>
    <property type="match status" value="1"/>
</dbReference>
<keyword evidence="5" id="KW-0571">Peptide transport</keyword>
<keyword evidence="6" id="KW-0653">Protein transport</keyword>
<feature type="transmembrane region" description="Helical" evidence="9">
    <location>
        <begin position="555"/>
        <end position="575"/>
    </location>
</feature>
<feature type="transmembrane region" description="Helical" evidence="9">
    <location>
        <begin position="698"/>
        <end position="719"/>
    </location>
</feature>
<dbReference type="GeneID" id="87810246"/>
<evidence type="ECO:0000256" key="4">
    <source>
        <dbReference type="ARBA" id="ARBA00022692"/>
    </source>
</evidence>
<name>A0AAF0YEQ8_9TREE</name>
<gene>
    <name evidence="10" type="primary">isp4_4</name>
    <name evidence="10" type="ORF">LOC62_05G007072</name>
</gene>
<feature type="transmembrane region" description="Helical" evidence="9">
    <location>
        <begin position="412"/>
        <end position="431"/>
    </location>
</feature>
<evidence type="ECO:0000256" key="2">
    <source>
        <dbReference type="ARBA" id="ARBA00008807"/>
    </source>
</evidence>
<feature type="transmembrane region" description="Helical" evidence="9">
    <location>
        <begin position="731"/>
        <end position="751"/>
    </location>
</feature>
<feature type="transmembrane region" description="Helical" evidence="9">
    <location>
        <begin position="231"/>
        <end position="251"/>
    </location>
</feature>
<feature type="transmembrane region" description="Helical" evidence="9">
    <location>
        <begin position="782"/>
        <end position="799"/>
    </location>
</feature>